<keyword evidence="3" id="KW-1185">Reference proteome</keyword>
<dbReference type="AlphaFoldDB" id="A0A5D0UE40"/>
<comment type="caution">
    <text evidence="2">The sequence shown here is derived from an EMBL/GenBank/DDBJ whole genome shotgun (WGS) entry which is preliminary data.</text>
</comment>
<feature type="chain" id="PRO_5023007838" evidence="1">
    <location>
        <begin position="35"/>
        <end position="343"/>
    </location>
</feature>
<evidence type="ECO:0000313" key="2">
    <source>
        <dbReference type="EMBL" id="TYC15885.1"/>
    </source>
</evidence>
<dbReference type="Proteomes" id="UP000322634">
    <property type="component" value="Unassembled WGS sequence"/>
</dbReference>
<dbReference type="RefSeq" id="WP_148349680.1">
    <property type="nucleotide sequence ID" value="NZ_JBHSBF010000009.1"/>
</dbReference>
<evidence type="ECO:0000313" key="3">
    <source>
        <dbReference type="Proteomes" id="UP000322634"/>
    </source>
</evidence>
<protein>
    <submittedName>
        <fullName evidence="2">Uncharacterized protein</fullName>
    </submittedName>
</protein>
<dbReference type="EMBL" id="VSFF01000004">
    <property type="protein sequence ID" value="TYC15885.1"/>
    <property type="molecule type" value="Genomic_DNA"/>
</dbReference>
<evidence type="ECO:0000256" key="1">
    <source>
        <dbReference type="SAM" id="SignalP"/>
    </source>
</evidence>
<reference evidence="2 3" key="1">
    <citation type="submission" date="2019-08" db="EMBL/GenBank/DDBJ databases">
        <title>Actinomadura sp. nov. CYP1-5 isolated from mountain soil.</title>
        <authorList>
            <person name="Songsumanus A."/>
            <person name="Kuncharoen N."/>
            <person name="Kudo T."/>
            <person name="Yuki M."/>
            <person name="Igarashi Y."/>
            <person name="Tanasupawat S."/>
        </authorList>
    </citation>
    <scope>NUCLEOTIDE SEQUENCE [LARGE SCALE GENOMIC DNA]</scope>
    <source>
        <strain evidence="2 3">GKU157</strain>
    </source>
</reference>
<feature type="signal peptide" evidence="1">
    <location>
        <begin position="1"/>
        <end position="34"/>
    </location>
</feature>
<keyword evidence="1" id="KW-0732">Signal</keyword>
<proteinExistence type="predicted"/>
<organism evidence="2 3">
    <name type="scientific">Actinomadura syzygii</name>
    <dbReference type="NCBI Taxonomy" id="1427538"/>
    <lineage>
        <taxon>Bacteria</taxon>
        <taxon>Bacillati</taxon>
        <taxon>Actinomycetota</taxon>
        <taxon>Actinomycetes</taxon>
        <taxon>Streptosporangiales</taxon>
        <taxon>Thermomonosporaceae</taxon>
        <taxon>Actinomadura</taxon>
    </lineage>
</organism>
<sequence length="343" mass="36130">MRIKKSRPPWVATVGAAMAAGLALLGCLAAPASAVPSTTAAEHLLASSKAVKVMAAKDSVQGLRLVSEHRNGDGSITSRWTSNNGTGFTYAGTADVTVHLRSGKASHGRYGSMTVTLPKASNQSTGHSTYTDALNAGIPRAEVDAKLSKYRPDGGAHASVVDPGGPPHPSIGGCIQPVNPPDVRAVWGCFTRTYLGDISEGWAADDVMATENPPAFFFPSTLYALMWYEQGTSVPHYTPAPGGTGCKEASWNGQLGVSNTSIGYSETANICSGYTEVIHDSAHFGLSWIDNVSHLRRPAQETIEEIGTVYAPPWTNLNNSAFELAWGPGARDAWACTVTICPR</sequence>
<accession>A0A5D0UE40</accession>
<dbReference type="PROSITE" id="PS51257">
    <property type="entry name" value="PROKAR_LIPOPROTEIN"/>
    <property type="match status" value="1"/>
</dbReference>
<name>A0A5D0UE40_9ACTN</name>
<gene>
    <name evidence="2" type="ORF">FXF65_11125</name>
</gene>
<dbReference type="OrthoDB" id="5184849at2"/>